<feature type="non-terminal residue" evidence="2">
    <location>
        <position position="428"/>
    </location>
</feature>
<dbReference type="AlphaFoldDB" id="A0A199VLM8"/>
<proteinExistence type="predicted"/>
<comment type="caution">
    <text evidence="2">The sequence shown here is derived from an EMBL/GenBank/DDBJ whole genome shotgun (WGS) entry which is preliminary data.</text>
</comment>
<keyword evidence="1" id="KW-0472">Membrane</keyword>
<organism evidence="2 3">
    <name type="scientific">Ananas comosus</name>
    <name type="common">Pineapple</name>
    <name type="synonym">Ananas ananas</name>
    <dbReference type="NCBI Taxonomy" id="4615"/>
    <lineage>
        <taxon>Eukaryota</taxon>
        <taxon>Viridiplantae</taxon>
        <taxon>Streptophyta</taxon>
        <taxon>Embryophyta</taxon>
        <taxon>Tracheophyta</taxon>
        <taxon>Spermatophyta</taxon>
        <taxon>Magnoliopsida</taxon>
        <taxon>Liliopsida</taxon>
        <taxon>Poales</taxon>
        <taxon>Bromeliaceae</taxon>
        <taxon>Bromelioideae</taxon>
        <taxon>Ananas</taxon>
    </lineage>
</organism>
<dbReference type="EMBL" id="LSRQ01001377">
    <property type="protein sequence ID" value="OAY78082.1"/>
    <property type="molecule type" value="Genomic_DNA"/>
</dbReference>
<sequence length="428" mass="48221">RAHLASKYTNIYNLGREWWRRNIVPSHIKNLNRDAYSPQVVSLGPFHHGEPHLRPMEEHKQRALMHFVKRVKVRFDDLAAAMYEEVQQLQDAYQKLDEVFINEDRFVKLMMVDGCFMLETACLSGNCASNDPIFSRHGLLYIFPCIRSDMLIIENQLPLLAAPEEARCCRNRTTAGTLVLEFLATASQPLAAGVGLGLHPLDVFRKSMLLQSPPRCSRPLTDAELASSHIIRPAVELYEAGLRFKKSETLQSLRDIQFSHGVLSLPVITVDDGTEYMFLNLMALESLHIDAGAEVTCYMYLMTGIITSGKDVSLLNSQGIIRHLIESDKAVAEMFNRLSKDLVLDPESSLDDVHRIVSSYCQKPWTRLRANLVRTYAYSRSPLAAVPLAAASILLFLTIMQTVYTVLSYYQQNNFSSGPPPPSPPSLH</sequence>
<feature type="transmembrane region" description="Helical" evidence="1">
    <location>
        <begin position="384"/>
        <end position="407"/>
    </location>
</feature>
<dbReference type="InterPro" id="IPR004158">
    <property type="entry name" value="DUF247_pln"/>
</dbReference>
<evidence type="ECO:0000313" key="2">
    <source>
        <dbReference type="EMBL" id="OAY78082.1"/>
    </source>
</evidence>
<accession>A0A199VLM8</accession>
<evidence type="ECO:0000313" key="3">
    <source>
        <dbReference type="Proteomes" id="UP000092600"/>
    </source>
</evidence>
<dbReference type="PANTHER" id="PTHR31170:SF18">
    <property type="entry name" value="(WILD MALAYSIAN BANANA) HYPOTHETICAL PROTEIN"/>
    <property type="match status" value="1"/>
</dbReference>
<gene>
    <name evidence="2" type="ORF">ACMD2_13830</name>
</gene>
<keyword evidence="1" id="KW-1133">Transmembrane helix</keyword>
<dbReference type="Proteomes" id="UP000092600">
    <property type="component" value="Unassembled WGS sequence"/>
</dbReference>
<feature type="non-terminal residue" evidence="2">
    <location>
        <position position="1"/>
    </location>
</feature>
<dbReference type="STRING" id="4615.A0A199VLM8"/>
<name>A0A199VLM8_ANACO</name>
<dbReference type="PANTHER" id="PTHR31170">
    <property type="entry name" value="BNAC04G53230D PROTEIN"/>
    <property type="match status" value="1"/>
</dbReference>
<evidence type="ECO:0000256" key="1">
    <source>
        <dbReference type="SAM" id="Phobius"/>
    </source>
</evidence>
<keyword evidence="1" id="KW-0812">Transmembrane</keyword>
<dbReference type="Pfam" id="PF03140">
    <property type="entry name" value="DUF247"/>
    <property type="match status" value="1"/>
</dbReference>
<reference evidence="2 3" key="1">
    <citation type="journal article" date="2016" name="DNA Res.">
        <title>The draft genome of MD-2 pineapple using hybrid error correction of long reads.</title>
        <authorList>
            <person name="Redwan R.M."/>
            <person name="Saidin A."/>
            <person name="Kumar S.V."/>
        </authorList>
    </citation>
    <scope>NUCLEOTIDE SEQUENCE [LARGE SCALE GENOMIC DNA]</scope>
    <source>
        <strain evidence="3">cv. MD2</strain>
        <tissue evidence="2">Leaf</tissue>
    </source>
</reference>
<protein>
    <submittedName>
        <fullName evidence="2">UPF0481 protein</fullName>
    </submittedName>
</protein>